<dbReference type="Gene3D" id="3.80.10.10">
    <property type="entry name" value="Ribonuclease Inhibitor"/>
    <property type="match status" value="1"/>
</dbReference>
<dbReference type="Proteomes" id="UP001488838">
    <property type="component" value="Unassembled WGS sequence"/>
</dbReference>
<proteinExistence type="predicted"/>
<keyword evidence="4" id="KW-1185">Reference proteome</keyword>
<dbReference type="GO" id="GO:0005737">
    <property type="term" value="C:cytoplasm"/>
    <property type="evidence" value="ECO:0007669"/>
    <property type="project" value="TreeGrafter"/>
</dbReference>
<comment type="caution">
    <text evidence="3">The sequence shown here is derived from an EMBL/GenBank/DDBJ whole genome shotgun (WGS) entry which is preliminary data.</text>
</comment>
<evidence type="ECO:0000256" key="2">
    <source>
        <dbReference type="ARBA" id="ARBA00022737"/>
    </source>
</evidence>
<evidence type="ECO:0000313" key="3">
    <source>
        <dbReference type="EMBL" id="KAK7796256.1"/>
    </source>
</evidence>
<reference evidence="3 4" key="1">
    <citation type="journal article" date="2023" name="bioRxiv">
        <title>Conserved and derived expression patterns and positive selection on dental genes reveal complex evolutionary context of ever-growing rodent molars.</title>
        <authorList>
            <person name="Calamari Z.T."/>
            <person name="Song A."/>
            <person name="Cohen E."/>
            <person name="Akter M."/>
            <person name="Roy R.D."/>
            <person name="Hallikas O."/>
            <person name="Christensen M.M."/>
            <person name="Li P."/>
            <person name="Marangoni P."/>
            <person name="Jernvall J."/>
            <person name="Klein O.D."/>
        </authorList>
    </citation>
    <scope>NUCLEOTIDE SEQUENCE [LARGE SCALE GENOMIC DNA]</scope>
    <source>
        <strain evidence="3">V071</strain>
    </source>
</reference>
<name>A0AAW0H0B4_MYOGA</name>
<keyword evidence="1" id="KW-0433">Leucine-rich repeat</keyword>
<dbReference type="InterPro" id="IPR050694">
    <property type="entry name" value="LRRC14/PRAME"/>
</dbReference>
<dbReference type="EMBL" id="JBBHLL010001282">
    <property type="protein sequence ID" value="KAK7796256.1"/>
    <property type="molecule type" value="Genomic_DNA"/>
</dbReference>
<gene>
    <name evidence="3" type="ORF">U0070_005781</name>
</gene>
<accession>A0AAW0H0B4</accession>
<feature type="non-terminal residue" evidence="3">
    <location>
        <position position="1"/>
    </location>
</feature>
<feature type="non-terminal residue" evidence="3">
    <location>
        <position position="391"/>
    </location>
</feature>
<protein>
    <submittedName>
        <fullName evidence="3">Uncharacterized protein</fullName>
    </submittedName>
</protein>
<dbReference type="InterPro" id="IPR032675">
    <property type="entry name" value="LRR_dom_sf"/>
</dbReference>
<dbReference type="AlphaFoldDB" id="A0AAW0H0B4"/>
<keyword evidence="2" id="KW-0677">Repeat</keyword>
<sequence>GPYSCKPVTIGDQALPTLQQLAIESLLKKEEALAISAVAGLPWFLFPATFEVAFKNNQTNILRAMVPAWPFTCLPLGSLMKTPHLETLKALLDGLDVLITEEACLRRGKIRVLDLTDSIWTGTYEKDCSHQDRTQKKSEDTCRYSRVKKYLNLVTDLKLVNSHLDECAMYLWQWAQQKKGSVHLCCQKLEIWSDMSYVIDILQSVDLHCIRELKMTYLRIEDMAPFGSYLGQMRNLHTLMLEGIVNTYSNIESEELEEKWMNTLFSQLPKLHCLLHLYVDYIHVLIGSLAKWFRHLKKPLETLSITCCHLIQRDLDYLPQCLNLSELKHFYLSYTILEEFKPLGKLLERVKDTLQTLDLEHCWLEDSAFSDFMPALRQCSQLLKINFVDNK</sequence>
<evidence type="ECO:0000256" key="1">
    <source>
        <dbReference type="ARBA" id="ARBA00022614"/>
    </source>
</evidence>
<dbReference type="PANTHER" id="PTHR14224:SF26">
    <property type="entry name" value="PRAME LIKE 6"/>
    <property type="match status" value="1"/>
</dbReference>
<evidence type="ECO:0000313" key="4">
    <source>
        <dbReference type="Proteomes" id="UP001488838"/>
    </source>
</evidence>
<dbReference type="PANTHER" id="PTHR14224">
    <property type="entry name" value="SIMILAR TO PREFERENTIALLY EXPRESSED ANTIGEN IN MELANOMA-LIKE 3"/>
    <property type="match status" value="1"/>
</dbReference>
<organism evidence="3 4">
    <name type="scientific">Myodes glareolus</name>
    <name type="common">Bank vole</name>
    <name type="synonym">Clethrionomys glareolus</name>
    <dbReference type="NCBI Taxonomy" id="447135"/>
    <lineage>
        <taxon>Eukaryota</taxon>
        <taxon>Metazoa</taxon>
        <taxon>Chordata</taxon>
        <taxon>Craniata</taxon>
        <taxon>Vertebrata</taxon>
        <taxon>Euteleostomi</taxon>
        <taxon>Mammalia</taxon>
        <taxon>Eutheria</taxon>
        <taxon>Euarchontoglires</taxon>
        <taxon>Glires</taxon>
        <taxon>Rodentia</taxon>
        <taxon>Myomorpha</taxon>
        <taxon>Muroidea</taxon>
        <taxon>Cricetidae</taxon>
        <taxon>Arvicolinae</taxon>
        <taxon>Myodes</taxon>
    </lineage>
</organism>
<dbReference type="SUPFAM" id="SSF52047">
    <property type="entry name" value="RNI-like"/>
    <property type="match status" value="1"/>
</dbReference>